<reference evidence="1 2" key="1">
    <citation type="submission" date="2015-01" db="EMBL/GenBank/DDBJ databases">
        <title>Evolution of Trichinella species and genotypes.</title>
        <authorList>
            <person name="Korhonen P.K."/>
            <person name="Edoardo P."/>
            <person name="Giuseppe L.R."/>
            <person name="Gasser R.B."/>
        </authorList>
    </citation>
    <scope>NUCLEOTIDE SEQUENCE [LARGE SCALE GENOMIC DNA]</scope>
    <source>
        <strain evidence="1">ISS588</strain>
    </source>
</reference>
<dbReference type="EMBL" id="JYDS01000421">
    <property type="protein sequence ID" value="KRZ07274.1"/>
    <property type="molecule type" value="Genomic_DNA"/>
</dbReference>
<name>A0A0V1HAB8_TRIPS</name>
<keyword evidence="2" id="KW-1185">Reference proteome</keyword>
<dbReference type="AlphaFoldDB" id="A0A0V1HAB8"/>
<accession>A0A0V1HAB8</accession>
<gene>
    <name evidence="1" type="ORF">T4B_12601</name>
</gene>
<proteinExistence type="predicted"/>
<dbReference type="Proteomes" id="UP000054805">
    <property type="component" value="Unassembled WGS sequence"/>
</dbReference>
<organism evidence="1 2">
    <name type="scientific">Trichinella pseudospiralis</name>
    <name type="common">Parasitic roundworm</name>
    <dbReference type="NCBI Taxonomy" id="6337"/>
    <lineage>
        <taxon>Eukaryota</taxon>
        <taxon>Metazoa</taxon>
        <taxon>Ecdysozoa</taxon>
        <taxon>Nematoda</taxon>
        <taxon>Enoplea</taxon>
        <taxon>Dorylaimia</taxon>
        <taxon>Trichinellida</taxon>
        <taxon>Trichinellidae</taxon>
        <taxon>Trichinella</taxon>
    </lineage>
</organism>
<sequence length="82" mass="9312">MVISSFGYFILKFVPKPTAGQIPTKTTLLLGRFIFGLPNNCSRQLDDCRTEITSLDEAVKCWRLLMANWAHNQRPGQVKCQP</sequence>
<protein>
    <submittedName>
        <fullName evidence="1">Uncharacterized protein</fullName>
    </submittedName>
</protein>
<evidence type="ECO:0000313" key="2">
    <source>
        <dbReference type="Proteomes" id="UP000054805"/>
    </source>
</evidence>
<evidence type="ECO:0000313" key="1">
    <source>
        <dbReference type="EMBL" id="KRZ07274.1"/>
    </source>
</evidence>
<comment type="caution">
    <text evidence="1">The sequence shown here is derived from an EMBL/GenBank/DDBJ whole genome shotgun (WGS) entry which is preliminary data.</text>
</comment>